<keyword evidence="3" id="KW-0677">Repeat</keyword>
<dbReference type="STRING" id="106004.A0A1Y2G6M0"/>
<dbReference type="InParanoid" id="A0A1Y2G6M0"/>
<dbReference type="PROSITE" id="PS00478">
    <property type="entry name" value="LIM_DOMAIN_1"/>
    <property type="match status" value="1"/>
</dbReference>
<dbReference type="Pfam" id="PF00620">
    <property type="entry name" value="RhoGAP"/>
    <property type="match status" value="1"/>
</dbReference>
<keyword evidence="6" id="KW-0440">LIM domain</keyword>
<organism evidence="10 11">
    <name type="scientific">Leucosporidium creatinivorum</name>
    <dbReference type="NCBI Taxonomy" id="106004"/>
    <lineage>
        <taxon>Eukaryota</taxon>
        <taxon>Fungi</taxon>
        <taxon>Dikarya</taxon>
        <taxon>Basidiomycota</taxon>
        <taxon>Pucciniomycotina</taxon>
        <taxon>Microbotryomycetes</taxon>
        <taxon>Leucosporidiales</taxon>
        <taxon>Leucosporidium</taxon>
    </lineage>
</organism>
<evidence type="ECO:0008006" key="12">
    <source>
        <dbReference type="Google" id="ProtNLM"/>
    </source>
</evidence>
<name>A0A1Y2G6M0_9BASI</name>
<feature type="domain" description="LIM zinc-binding" evidence="8">
    <location>
        <begin position="57"/>
        <end position="117"/>
    </location>
</feature>
<dbReference type="GO" id="GO:0005737">
    <property type="term" value="C:cytoplasm"/>
    <property type="evidence" value="ECO:0007669"/>
    <property type="project" value="TreeGrafter"/>
</dbReference>
<dbReference type="Pfam" id="PF00412">
    <property type="entry name" value="LIM"/>
    <property type="match status" value="2"/>
</dbReference>
<dbReference type="PANTHER" id="PTHR24215:SF10">
    <property type="entry name" value="RHO-GTPASE-ACTIVATING PROTEIN LRG1"/>
    <property type="match status" value="1"/>
</dbReference>
<evidence type="ECO:0000256" key="5">
    <source>
        <dbReference type="ARBA" id="ARBA00023242"/>
    </source>
</evidence>
<dbReference type="OrthoDB" id="20689at2759"/>
<feature type="region of interest" description="Disordered" evidence="7">
    <location>
        <begin position="1088"/>
        <end position="1212"/>
    </location>
</feature>
<dbReference type="PANTHER" id="PTHR24215">
    <property type="entry name" value="RHO-GTPASE-ACTIVATING PROTEIN LRG1"/>
    <property type="match status" value="1"/>
</dbReference>
<dbReference type="FunFam" id="2.10.110.10:FF:000058">
    <property type="entry name" value="Rho GTPase activator Lrg11"/>
    <property type="match status" value="1"/>
</dbReference>
<dbReference type="PROSITE" id="PS50238">
    <property type="entry name" value="RHOGAP"/>
    <property type="match status" value="1"/>
</dbReference>
<comment type="subcellular location">
    <subcellularLocation>
        <location evidence="1">Nucleus</location>
    </subcellularLocation>
</comment>
<feature type="region of interest" description="Disordered" evidence="7">
    <location>
        <begin position="478"/>
        <end position="498"/>
    </location>
</feature>
<dbReference type="SMART" id="SM00324">
    <property type="entry name" value="RhoGAP"/>
    <property type="match status" value="1"/>
</dbReference>
<evidence type="ECO:0000256" key="6">
    <source>
        <dbReference type="PROSITE-ProRule" id="PRU00125"/>
    </source>
</evidence>
<sequence>MTGQFVRALGTVYHLDCFRCQDCSKVVANKFFPVEASDGSGKQLPLCETDYFRRLGLLCSKCGAALRGSYITALDMKFHVEHFTCSVCPTVFGPQDSYYEHGGSVYCHFHYSTRFAVKCTGCRTAILKQFVEINRNSQDEHWHPECYMIHKFWNIKLAPSPPVKATLEPPDSLAPAPTSSSLTSATPDTATPLVESGPNSTGPPSRALEAAEYLAQEEAETPVSLKNRQKLMEEQVYRIWTVLSAFEESSAACISEMLRHVSSGHYIEGVRMAEKFVLHVETLFSAIDDLSVQFKQAGTKEISHVREARMLCKKVVNFFSLLSHTHETGARKMSITQELLSLVTGLAHYLKILIRIALTAALKLEREFQNLAAIGHFLSKLDRLARDPEASKFSATTAGGKGPGAISNGESSSSKTRTYGYKSLTRAVGSTLVGQGEATTDLCEGCHLTVEEECARFGTSLRWHLACLKCWTCGKVASKDPPPGGEETARTGDENGLEEEEGVWLKEFRIEPAGGAGEDGGKANGLARWKGGSTYCSSCAGERGREGFEYVTRLEQYAFLLCVALNKLYALLKQRGVVPSSPTDDDSAVDNSDSRSLYDTYRDSTDIKRMKSVNLDRKLSSTTARIPKRSMVVQSPSGRSAQPNDTTIPLFSGKPPVPSRKDQPIVDPIRGTTIPASTIRPPMPNLPTSQRSLPPEATTTPPPPRPSFNRATTAIEIVDEPLPHQSSASAEGPGLGGNSEPTQDEEGITLADLPVALEAEQAREQHRHSLLPRSGTLLSELSALEYLIVRHVAALLLSSENSGLRDVVALDELLEIIDARKGTFWNKLFKGNKKEKVDKKKGVFGIPLEVLVERNGADSMHGAGPGSLRVPSFVDDVISAMKQMDMSVEGIFRKNGNIRRLKDLCEALDRDSASVNLSDDNPVQLAALLKKFLRDLPDPLLPYKLFSLFIATQRIENLDDRKKVLHLCCCLLPKSHRDTMEAIFVFLKWVASFSHVDEETGSKMDLLNLSTVVSPNILYSKGKDPAKDESFSAARAVHELLEHQDEFWQVPAECVSILNDQELFSNPTQLTSKEILARAENHVRFANRRAGSGPAPIPHRGEVQPQRPDFNQAYSAPSIFPPGSGPPSRPGSTNPLAPRPLNERPISFSTQAGAYSSGGNPLRHATQPPRSPVGSPPGRGMTSSPGSYRQERHYPVGDGYHPPPPRSDGGAR</sequence>
<feature type="region of interest" description="Disordered" evidence="7">
    <location>
        <begin position="628"/>
        <end position="709"/>
    </location>
</feature>
<gene>
    <name evidence="10" type="ORF">BCR35DRAFT_260033</name>
</gene>
<dbReference type="CDD" id="cd09392">
    <property type="entry name" value="LIM2_Lrg1p_like"/>
    <property type="match status" value="1"/>
</dbReference>
<feature type="compositionally biased region" description="Low complexity" evidence="7">
    <location>
        <begin position="169"/>
        <end position="193"/>
    </location>
</feature>
<evidence type="ECO:0000313" key="10">
    <source>
        <dbReference type="EMBL" id="ORY92699.1"/>
    </source>
</evidence>
<dbReference type="GO" id="GO:0030695">
    <property type="term" value="F:GTPase regulator activity"/>
    <property type="evidence" value="ECO:0007669"/>
    <property type="project" value="UniProtKB-ARBA"/>
</dbReference>
<accession>A0A1Y2G6M0</accession>
<dbReference type="GO" id="GO:0007165">
    <property type="term" value="P:signal transduction"/>
    <property type="evidence" value="ECO:0007669"/>
    <property type="project" value="InterPro"/>
</dbReference>
<dbReference type="InterPro" id="IPR008936">
    <property type="entry name" value="Rho_GTPase_activation_prot"/>
</dbReference>
<protein>
    <recommendedName>
        <fullName evidence="12">RhoGAP-domain-containing protein</fullName>
    </recommendedName>
</protein>
<dbReference type="GO" id="GO:0046872">
    <property type="term" value="F:metal ion binding"/>
    <property type="evidence" value="ECO:0007669"/>
    <property type="project" value="UniProtKB-KW"/>
</dbReference>
<dbReference type="PROSITE" id="PS50023">
    <property type="entry name" value="LIM_DOMAIN_2"/>
    <property type="match status" value="1"/>
</dbReference>
<proteinExistence type="predicted"/>
<dbReference type="AlphaFoldDB" id="A0A1Y2G6M0"/>
<dbReference type="SUPFAM" id="SSF57716">
    <property type="entry name" value="Glucocorticoid receptor-like (DNA-binding domain)"/>
    <property type="match status" value="2"/>
</dbReference>
<keyword evidence="2 6" id="KW-0479">Metal-binding</keyword>
<comment type="caution">
    <text evidence="10">The sequence shown here is derived from an EMBL/GenBank/DDBJ whole genome shotgun (WGS) entry which is preliminary data.</text>
</comment>
<dbReference type="SUPFAM" id="SSF48350">
    <property type="entry name" value="GTPase activation domain, GAP"/>
    <property type="match status" value="1"/>
</dbReference>
<dbReference type="CDD" id="cd09391">
    <property type="entry name" value="LIM1_Lrg1p_like"/>
    <property type="match status" value="1"/>
</dbReference>
<feature type="domain" description="Rho-GAP" evidence="9">
    <location>
        <begin position="846"/>
        <end position="1048"/>
    </location>
</feature>
<evidence type="ECO:0000313" key="11">
    <source>
        <dbReference type="Proteomes" id="UP000193467"/>
    </source>
</evidence>
<feature type="region of interest" description="Disordered" evidence="7">
    <location>
        <begin position="392"/>
        <end position="416"/>
    </location>
</feature>
<evidence type="ECO:0000256" key="2">
    <source>
        <dbReference type="ARBA" id="ARBA00022723"/>
    </source>
</evidence>
<dbReference type="Gene3D" id="2.10.110.10">
    <property type="entry name" value="Cysteine Rich Protein"/>
    <property type="match status" value="4"/>
</dbReference>
<feature type="compositionally biased region" description="Polar residues" evidence="7">
    <location>
        <begin position="632"/>
        <end position="649"/>
    </location>
</feature>
<dbReference type="EMBL" id="MCGR01000001">
    <property type="protein sequence ID" value="ORY92699.1"/>
    <property type="molecule type" value="Genomic_DNA"/>
</dbReference>
<dbReference type="FunCoup" id="A0A1Y2G6M0">
    <property type="interactions" value="203"/>
</dbReference>
<feature type="compositionally biased region" description="Pro residues" evidence="7">
    <location>
        <begin position="1119"/>
        <end position="1129"/>
    </location>
</feature>
<keyword evidence="4 6" id="KW-0862">Zinc</keyword>
<dbReference type="InterPro" id="IPR000198">
    <property type="entry name" value="RhoGAP_dom"/>
</dbReference>
<keyword evidence="11" id="KW-1185">Reference proteome</keyword>
<evidence type="ECO:0000256" key="1">
    <source>
        <dbReference type="ARBA" id="ARBA00004123"/>
    </source>
</evidence>
<evidence type="ECO:0000256" key="3">
    <source>
        <dbReference type="ARBA" id="ARBA00022737"/>
    </source>
</evidence>
<feature type="region of interest" description="Disordered" evidence="7">
    <location>
        <begin position="722"/>
        <end position="745"/>
    </location>
</feature>
<dbReference type="SMART" id="SM00132">
    <property type="entry name" value="LIM"/>
    <property type="match status" value="3"/>
</dbReference>
<reference evidence="10 11" key="1">
    <citation type="submission" date="2016-07" db="EMBL/GenBank/DDBJ databases">
        <title>Pervasive Adenine N6-methylation of Active Genes in Fungi.</title>
        <authorList>
            <consortium name="DOE Joint Genome Institute"/>
            <person name="Mondo S.J."/>
            <person name="Dannebaum R.O."/>
            <person name="Kuo R.C."/>
            <person name="Labutti K."/>
            <person name="Haridas S."/>
            <person name="Kuo A."/>
            <person name="Salamov A."/>
            <person name="Ahrendt S.R."/>
            <person name="Lipzen A."/>
            <person name="Sullivan W."/>
            <person name="Andreopoulos W.B."/>
            <person name="Clum A."/>
            <person name="Lindquist E."/>
            <person name="Daum C."/>
            <person name="Ramamoorthy G.K."/>
            <person name="Gryganskyi A."/>
            <person name="Culley D."/>
            <person name="Magnuson J.K."/>
            <person name="James T.Y."/>
            <person name="O'Malley M.A."/>
            <person name="Stajich J.E."/>
            <person name="Spatafora J.W."/>
            <person name="Visel A."/>
            <person name="Grigoriev I.V."/>
        </authorList>
    </citation>
    <scope>NUCLEOTIDE SEQUENCE [LARGE SCALE GENOMIC DNA]</scope>
    <source>
        <strain evidence="10 11">62-1032</strain>
    </source>
</reference>
<dbReference type="InterPro" id="IPR001781">
    <property type="entry name" value="Znf_LIM"/>
</dbReference>
<evidence type="ECO:0000256" key="7">
    <source>
        <dbReference type="SAM" id="MobiDB-lite"/>
    </source>
</evidence>
<feature type="region of interest" description="Disordered" evidence="7">
    <location>
        <begin position="164"/>
        <end position="206"/>
    </location>
</feature>
<evidence type="ECO:0000259" key="8">
    <source>
        <dbReference type="PROSITE" id="PS50023"/>
    </source>
</evidence>
<feature type="compositionally biased region" description="Polar residues" evidence="7">
    <location>
        <begin position="1147"/>
        <end position="1159"/>
    </location>
</feature>
<dbReference type="GO" id="GO:0005634">
    <property type="term" value="C:nucleus"/>
    <property type="evidence" value="ECO:0007669"/>
    <property type="project" value="UniProtKB-SubCell"/>
</dbReference>
<evidence type="ECO:0000256" key="4">
    <source>
        <dbReference type="ARBA" id="ARBA00022833"/>
    </source>
</evidence>
<keyword evidence="5" id="KW-0539">Nucleus</keyword>
<dbReference type="Proteomes" id="UP000193467">
    <property type="component" value="Unassembled WGS sequence"/>
</dbReference>
<dbReference type="Gene3D" id="1.10.555.10">
    <property type="entry name" value="Rho GTPase activation protein"/>
    <property type="match status" value="1"/>
</dbReference>
<dbReference type="GO" id="GO:0030036">
    <property type="term" value="P:actin cytoskeleton organization"/>
    <property type="evidence" value="ECO:0007669"/>
    <property type="project" value="TreeGrafter"/>
</dbReference>
<evidence type="ECO:0000259" key="9">
    <source>
        <dbReference type="PROSITE" id="PS50238"/>
    </source>
</evidence>